<accession>A0A7J7KS36</accession>
<dbReference type="AlphaFoldDB" id="A0A7J7KS36"/>
<reference evidence="2" key="1">
    <citation type="submission" date="2020-06" db="EMBL/GenBank/DDBJ databases">
        <title>Draft genome of Bugula neritina, a colonial animal packing powerful symbionts and potential medicines.</title>
        <authorList>
            <person name="Rayko M."/>
        </authorList>
    </citation>
    <scope>NUCLEOTIDE SEQUENCE [LARGE SCALE GENOMIC DNA]</scope>
    <source>
        <strain evidence="2">Kwan_BN1</strain>
    </source>
</reference>
<gene>
    <name evidence="2" type="ORF">EB796_000736</name>
</gene>
<dbReference type="Proteomes" id="UP000593567">
    <property type="component" value="Unassembled WGS sequence"/>
</dbReference>
<evidence type="ECO:0000313" key="3">
    <source>
        <dbReference type="Proteomes" id="UP000593567"/>
    </source>
</evidence>
<proteinExistence type="predicted"/>
<keyword evidence="3" id="KW-1185">Reference proteome</keyword>
<evidence type="ECO:0000313" key="2">
    <source>
        <dbReference type="EMBL" id="KAF6040957.1"/>
    </source>
</evidence>
<dbReference type="EMBL" id="VXIV02000091">
    <property type="protein sequence ID" value="KAF6040957.1"/>
    <property type="molecule type" value="Genomic_DNA"/>
</dbReference>
<sequence length="142" mass="15924">MRPADLYNSTQPSFPHLQEQRLSNLHPAEELSSTQGPLYAVRVLNSYELLKKQVEESLTILSGLEARIQDILDRFTAALPLENMEWWCMLKELKACADNLRHTLFAGRSILRSNTTTQPTTTAPSPTTTTLQVTTTSSTAVY</sequence>
<dbReference type="OrthoDB" id="6162123at2759"/>
<evidence type="ECO:0000256" key="1">
    <source>
        <dbReference type="SAM" id="MobiDB-lite"/>
    </source>
</evidence>
<comment type="caution">
    <text evidence="2">The sequence shown here is derived from an EMBL/GenBank/DDBJ whole genome shotgun (WGS) entry which is preliminary data.</text>
</comment>
<name>A0A7J7KS36_BUGNE</name>
<protein>
    <submittedName>
        <fullName evidence="2">Uncharacterized protein</fullName>
    </submittedName>
</protein>
<feature type="region of interest" description="Disordered" evidence="1">
    <location>
        <begin position="115"/>
        <end position="142"/>
    </location>
</feature>
<organism evidence="2 3">
    <name type="scientific">Bugula neritina</name>
    <name type="common">Brown bryozoan</name>
    <name type="synonym">Sertularia neritina</name>
    <dbReference type="NCBI Taxonomy" id="10212"/>
    <lineage>
        <taxon>Eukaryota</taxon>
        <taxon>Metazoa</taxon>
        <taxon>Spiralia</taxon>
        <taxon>Lophotrochozoa</taxon>
        <taxon>Bryozoa</taxon>
        <taxon>Gymnolaemata</taxon>
        <taxon>Cheilostomatida</taxon>
        <taxon>Flustrina</taxon>
        <taxon>Buguloidea</taxon>
        <taxon>Bugulidae</taxon>
        <taxon>Bugula</taxon>
    </lineage>
</organism>